<reference evidence="2 3" key="1">
    <citation type="submission" date="2019-07" db="EMBL/GenBank/DDBJ databases">
        <authorList>
            <person name="Zhao L.H."/>
        </authorList>
    </citation>
    <scope>NUCLEOTIDE SEQUENCE [LARGE SCALE GENOMIC DNA]</scope>
    <source>
        <strain evidence="2 3">Co35</strain>
    </source>
</reference>
<dbReference type="InterPro" id="IPR007037">
    <property type="entry name" value="SIP_rossman_dom"/>
</dbReference>
<comment type="caution">
    <text evidence="2">The sequence shown here is derived from an EMBL/GenBank/DDBJ whole genome shotgun (WGS) entry which is preliminary data.</text>
</comment>
<dbReference type="Gene3D" id="3.40.50.80">
    <property type="entry name" value="Nucleotide-binding domain of ferredoxin-NADP reductase (FNR) module"/>
    <property type="match status" value="1"/>
</dbReference>
<dbReference type="InterPro" id="IPR036388">
    <property type="entry name" value="WH-like_DNA-bd_sf"/>
</dbReference>
<dbReference type="PANTHER" id="PTHR30157">
    <property type="entry name" value="FERRIC REDUCTASE, NADPH-DEPENDENT"/>
    <property type="match status" value="1"/>
</dbReference>
<dbReference type="Pfam" id="PF08021">
    <property type="entry name" value="FAD_binding_9"/>
    <property type="match status" value="1"/>
</dbReference>
<dbReference type="InterPro" id="IPR017938">
    <property type="entry name" value="Riboflavin_synthase-like_b-brl"/>
</dbReference>
<dbReference type="RefSeq" id="WP_143911747.1">
    <property type="nucleotide sequence ID" value="NZ_VLNT01000002.1"/>
</dbReference>
<dbReference type="InterPro" id="IPR039374">
    <property type="entry name" value="SIP_fam"/>
</dbReference>
<evidence type="ECO:0000259" key="1">
    <source>
        <dbReference type="PROSITE" id="PS51384"/>
    </source>
</evidence>
<dbReference type="SUPFAM" id="SSF53335">
    <property type="entry name" value="S-adenosyl-L-methionine-dependent methyltransferases"/>
    <property type="match status" value="1"/>
</dbReference>
<dbReference type="Proteomes" id="UP000316988">
    <property type="component" value="Unassembled WGS sequence"/>
</dbReference>
<dbReference type="Gene3D" id="2.40.30.10">
    <property type="entry name" value="Translation factors"/>
    <property type="match status" value="1"/>
</dbReference>
<dbReference type="EMBL" id="VLNT01000002">
    <property type="protein sequence ID" value="TSD65622.1"/>
    <property type="molecule type" value="Genomic_DNA"/>
</dbReference>
<dbReference type="PROSITE" id="PS51384">
    <property type="entry name" value="FAD_FR"/>
    <property type="match status" value="1"/>
</dbReference>
<organism evidence="2 3">
    <name type="scientific">Aeromicrobium piscarium</name>
    <dbReference type="NCBI Taxonomy" id="2590901"/>
    <lineage>
        <taxon>Bacteria</taxon>
        <taxon>Bacillati</taxon>
        <taxon>Actinomycetota</taxon>
        <taxon>Actinomycetes</taxon>
        <taxon>Propionibacteriales</taxon>
        <taxon>Nocardioidaceae</taxon>
        <taxon>Aeromicrobium</taxon>
    </lineage>
</organism>
<dbReference type="InterPro" id="IPR029063">
    <property type="entry name" value="SAM-dependent_MTases_sf"/>
</dbReference>
<dbReference type="InterPro" id="IPR013113">
    <property type="entry name" value="SIP_FAD-bd"/>
</dbReference>
<gene>
    <name evidence="2" type="ORF">FNM00_04170</name>
</gene>
<keyword evidence="3" id="KW-1185">Reference proteome</keyword>
<evidence type="ECO:0000313" key="2">
    <source>
        <dbReference type="EMBL" id="TSD65622.1"/>
    </source>
</evidence>
<feature type="domain" description="FAD-binding FR-type" evidence="1">
    <location>
        <begin position="13"/>
        <end position="148"/>
    </location>
</feature>
<evidence type="ECO:0000313" key="3">
    <source>
        <dbReference type="Proteomes" id="UP000316988"/>
    </source>
</evidence>
<sequence>MPRLRRDVEMFPISLRELEVAAVHDVTPGMRRITLRGEQLRAFTTPDGIDVPELRNDGFDDHVKVFVPGAGEERPVLPVQVEGHLDWKAPDTRPIAKDYTPRRWDPEAGELDLDFVRHEAGFATRWAENVRVGDSAWIAGPKMSSAVPHDVDWLLIAGDETALPAIGRLLEELDPSVPATVFVEVAEAGHEQELRVGPNTELTWLHRDGAEPGTTDLLEKAIRELDWRPGDAYCWVAGEAATLKPIRAHLVHERQVPRDCLDLTGYWRRTEVTTDDSGVPTDDVADDERIARHERLHELTDLTTPFAIRVAVTTGVIEALDAEPRSAETLASRLGLHAPSLRALLDVLVAEQIATFEAGVYGLDLMGSEMAGDGHSLEEYRLDGIEAMLHLSIADLPDVIVNGRPTRTVAERTADAPDLVASLRRLGEENTQWVAPSIAQRHDWTRYEHVVALGPGAGHVLEAVLRQAPDITATLVGLPSELEVVFAESLTQAGRVTAHRAHPLAPLSVTGDVVLTVDLLKTLADADAALALGQFTAPRIVLVERVADDPHDHEEAAAQLLHWCAHGTGLRDEASLRALVADSPYTIVDERDAGWGVRLYTLTR</sequence>
<accession>A0A554SH01</accession>
<dbReference type="InterPro" id="IPR036390">
    <property type="entry name" value="WH_DNA-bd_sf"/>
</dbReference>
<dbReference type="PANTHER" id="PTHR30157:SF0">
    <property type="entry name" value="NADPH-DEPENDENT FERRIC-CHELATE REDUCTASE"/>
    <property type="match status" value="1"/>
</dbReference>
<dbReference type="Gene3D" id="1.10.10.10">
    <property type="entry name" value="Winged helix-like DNA-binding domain superfamily/Winged helix DNA-binding domain"/>
    <property type="match status" value="1"/>
</dbReference>
<dbReference type="Gene3D" id="3.40.50.150">
    <property type="entry name" value="Vaccinia Virus protein VP39"/>
    <property type="match status" value="1"/>
</dbReference>
<proteinExistence type="predicted"/>
<dbReference type="Gene3D" id="1.10.287.1350">
    <property type="match status" value="1"/>
</dbReference>
<dbReference type="SUPFAM" id="SSF46785">
    <property type="entry name" value="Winged helix' DNA-binding domain"/>
    <property type="match status" value="1"/>
</dbReference>
<dbReference type="InterPro" id="IPR039261">
    <property type="entry name" value="FNR_nucleotide-bd"/>
</dbReference>
<dbReference type="AlphaFoldDB" id="A0A554SH01"/>
<protein>
    <submittedName>
        <fullName evidence="2">Phage tail protein</fullName>
    </submittedName>
</protein>
<name>A0A554SH01_9ACTN</name>
<dbReference type="GO" id="GO:0016491">
    <property type="term" value="F:oxidoreductase activity"/>
    <property type="evidence" value="ECO:0007669"/>
    <property type="project" value="InterPro"/>
</dbReference>
<dbReference type="SUPFAM" id="SSF63380">
    <property type="entry name" value="Riboflavin synthase domain-like"/>
    <property type="match status" value="1"/>
</dbReference>
<dbReference type="Pfam" id="PF04954">
    <property type="entry name" value="SIP"/>
    <property type="match status" value="1"/>
</dbReference>
<dbReference type="OrthoDB" id="9814826at2"/>
<dbReference type="InterPro" id="IPR017927">
    <property type="entry name" value="FAD-bd_FR_type"/>
</dbReference>
<dbReference type="CDD" id="cd06193">
    <property type="entry name" value="siderophore_interacting"/>
    <property type="match status" value="1"/>
</dbReference>